<dbReference type="Proteomes" id="UP000548326">
    <property type="component" value="Unassembled WGS sequence"/>
</dbReference>
<gene>
    <name evidence="2" type="ORF">HDF22_002137</name>
</gene>
<dbReference type="InterPro" id="IPR014710">
    <property type="entry name" value="RmlC-like_jellyroll"/>
</dbReference>
<dbReference type="CDD" id="cd00038">
    <property type="entry name" value="CAP_ED"/>
    <property type="match status" value="1"/>
</dbReference>
<dbReference type="EMBL" id="JACHCA010000005">
    <property type="protein sequence ID" value="MBB6128024.1"/>
    <property type="molecule type" value="Genomic_DNA"/>
</dbReference>
<evidence type="ECO:0000313" key="3">
    <source>
        <dbReference type="Proteomes" id="UP000548326"/>
    </source>
</evidence>
<evidence type="ECO:0000259" key="1">
    <source>
        <dbReference type="Pfam" id="PF00027"/>
    </source>
</evidence>
<accession>A0A841JBL1</accession>
<protein>
    <submittedName>
        <fullName evidence="2">CRP-like cAMP-binding protein</fullName>
    </submittedName>
</protein>
<dbReference type="InterPro" id="IPR018490">
    <property type="entry name" value="cNMP-bd_dom_sf"/>
</dbReference>
<dbReference type="Gene3D" id="2.60.120.10">
    <property type="entry name" value="Jelly Rolls"/>
    <property type="match status" value="1"/>
</dbReference>
<sequence length="192" mass="22940">MHAGFEAYLKENMQLPDDEFRLMCSFAVERKLHRKQMLLQEGEICRFKIFVCKGLIRTYRTREDGTEHIIQFSPENFWVTEPDSLHNGTPSRYYIDVLEDSEIIFWTKSDFYFLYEQVPRLKYFTERLISRNVTLGRDRIFSTISSTPEEKYDEFVQTYPTVFARVPLHMIASYLGLSLKTLSRVRHAQLKR</sequence>
<proteinExistence type="predicted"/>
<dbReference type="Pfam" id="PF00027">
    <property type="entry name" value="cNMP_binding"/>
    <property type="match status" value="1"/>
</dbReference>
<reference evidence="2 3" key="1">
    <citation type="submission" date="2020-08" db="EMBL/GenBank/DDBJ databases">
        <title>Genomic Encyclopedia of Type Strains, Phase IV (KMG-V): Genome sequencing to study the core and pangenomes of soil and plant-associated prokaryotes.</title>
        <authorList>
            <person name="Whitman W."/>
        </authorList>
    </citation>
    <scope>NUCLEOTIDE SEQUENCE [LARGE SCALE GENOMIC DNA]</scope>
    <source>
        <strain evidence="2 3">MP601</strain>
    </source>
</reference>
<evidence type="ECO:0000313" key="2">
    <source>
        <dbReference type="EMBL" id="MBB6128024.1"/>
    </source>
</evidence>
<organism evidence="2 3">
    <name type="scientific">Mucilaginibacter lappiensis</name>
    <dbReference type="NCBI Taxonomy" id="354630"/>
    <lineage>
        <taxon>Bacteria</taxon>
        <taxon>Pseudomonadati</taxon>
        <taxon>Bacteroidota</taxon>
        <taxon>Sphingobacteriia</taxon>
        <taxon>Sphingobacteriales</taxon>
        <taxon>Sphingobacteriaceae</taxon>
        <taxon>Mucilaginibacter</taxon>
    </lineage>
</organism>
<feature type="domain" description="Cyclic nucleotide-binding" evidence="1">
    <location>
        <begin position="30"/>
        <end position="117"/>
    </location>
</feature>
<dbReference type="SUPFAM" id="SSF51206">
    <property type="entry name" value="cAMP-binding domain-like"/>
    <property type="match status" value="1"/>
</dbReference>
<dbReference type="InterPro" id="IPR000595">
    <property type="entry name" value="cNMP-bd_dom"/>
</dbReference>
<comment type="caution">
    <text evidence="2">The sequence shown here is derived from an EMBL/GenBank/DDBJ whole genome shotgun (WGS) entry which is preliminary data.</text>
</comment>
<dbReference type="RefSeq" id="WP_183587343.1">
    <property type="nucleotide sequence ID" value="NZ_JACHCA010000005.1"/>
</dbReference>
<dbReference type="AlphaFoldDB" id="A0A841JBL1"/>
<name>A0A841JBL1_9SPHI</name>